<protein>
    <submittedName>
        <fullName evidence="8">DUF1592 domain-containing protein</fullName>
    </submittedName>
</protein>
<accession>A0ABP8NIP7</accession>
<gene>
    <name evidence="8" type="ORF">GCM10023156_56650</name>
</gene>
<comment type="caution">
    <text evidence="8">The sequence shown here is derived from an EMBL/GenBank/DDBJ whole genome shotgun (WGS) entry which is preliminary data.</text>
</comment>
<dbReference type="Pfam" id="PF07624">
    <property type="entry name" value="PSD2"/>
    <property type="match status" value="1"/>
</dbReference>
<evidence type="ECO:0000259" key="2">
    <source>
        <dbReference type="Pfam" id="PF07624"/>
    </source>
</evidence>
<proteinExistence type="predicted"/>
<feature type="domain" description="DUF1588" evidence="4">
    <location>
        <begin position="609"/>
        <end position="704"/>
    </location>
</feature>
<sequence>MSHPFRSLLLLVSLTMGLAAANAAPPADSSAMETSSAPELQLDAFFEQHCIECHSGAEAESGIRLDALTASSTWQADLATWSRVVDVLQHGEMPPPDSPRPDPAATSAAIEHIVGRVARIASEPPLSLRRMNRREYENTIHDLLGIDVPLVDLLPEDQSVQGFDNVADGLSISSVLLEQYLQAADVAFDAVVRRIKPLPAETRHVEMMQVRENIESVKKKKGGTIEAENAFVKFTPGWPPARLDAVHPIEDGVFRCRVAVWPHDPGDRTLSVAIYTGSLFGPETRKFIGIYDVTGTPTNPRVIEFTTAMDEGHSIHIVPRIWPEHVTWRDKHESRPGVGIAWAETHGPIDQSFPSEAQKRLFGNPDSITMVPEQSVYMRHRKGVQRHVVASSNAEEDAERIIRNLVQRAFRRPVDGSEIDPFVRLTLDRLQSGRTFEQAVRAGVTAVLCSPQFLLINRDPQVDSYTIASRLSYFLWSTMPDERLLELAASDKLRDPKIRKAEAERMMRDAKIQRFVENFTGQWLDLRDIEFTTPDGKLYPEYDPLLVEAMLGETRHFFAHVLQEDLSVANFIDSDFTFLNERIAKHYGIRGIQGNETFQRVQLPADSVRGGVLTHASVLKVTANGTTTSPVLRGNWVLTNLLGRSVPPPPPGVAAVEPDIRGATTIREQLSKHASVDSCASCHKRIDPAGFALEHFDPIGGERTWYRSLGEGEKIPDKRLSYRKGPSVETASQFADGRTFDDFKQFRECLLQDQTSITRAITSKLCVYALGRRVTLSDRRDIDAIVNEAKQNDYGLRSLILEIVASDLFLQP</sequence>
<dbReference type="Pfam" id="PF07637">
    <property type="entry name" value="PSD5"/>
    <property type="match status" value="1"/>
</dbReference>
<evidence type="ECO:0000259" key="7">
    <source>
        <dbReference type="Pfam" id="PF07637"/>
    </source>
</evidence>
<dbReference type="Pfam" id="PF07631">
    <property type="entry name" value="PSD4"/>
    <property type="match status" value="1"/>
</dbReference>
<feature type="domain" description="DUF1592" evidence="5">
    <location>
        <begin position="463"/>
        <end position="589"/>
    </location>
</feature>
<organism evidence="8 9">
    <name type="scientific">Novipirellula rosea</name>
    <dbReference type="NCBI Taxonomy" id="1031540"/>
    <lineage>
        <taxon>Bacteria</taxon>
        <taxon>Pseudomonadati</taxon>
        <taxon>Planctomycetota</taxon>
        <taxon>Planctomycetia</taxon>
        <taxon>Pirellulales</taxon>
        <taxon>Pirellulaceae</taxon>
        <taxon>Novipirellula</taxon>
    </lineage>
</organism>
<dbReference type="InterPro" id="IPR011429">
    <property type="entry name" value="Cyt_c_Planctomycete-type"/>
</dbReference>
<evidence type="ECO:0000259" key="5">
    <source>
        <dbReference type="Pfam" id="PF07631"/>
    </source>
</evidence>
<dbReference type="InterPro" id="IPR013042">
    <property type="entry name" value="DUF1592"/>
</dbReference>
<dbReference type="Pfam" id="PF07635">
    <property type="entry name" value="PSCyt1"/>
    <property type="match status" value="1"/>
</dbReference>
<evidence type="ECO:0000259" key="6">
    <source>
        <dbReference type="Pfam" id="PF07635"/>
    </source>
</evidence>
<feature type="domain" description="Cytochrome C Planctomycete-type" evidence="6">
    <location>
        <begin position="50"/>
        <end position="97"/>
    </location>
</feature>
<dbReference type="Proteomes" id="UP001500840">
    <property type="component" value="Unassembled WGS sequence"/>
</dbReference>
<feature type="domain" description="DUF1595" evidence="7">
    <location>
        <begin position="398"/>
        <end position="454"/>
    </location>
</feature>
<evidence type="ECO:0000313" key="8">
    <source>
        <dbReference type="EMBL" id="GAA4467035.1"/>
    </source>
</evidence>
<feature type="domain" description="DUF1587" evidence="3">
    <location>
        <begin position="129"/>
        <end position="192"/>
    </location>
</feature>
<dbReference type="Pfam" id="PF07626">
    <property type="entry name" value="PSD3"/>
    <property type="match status" value="1"/>
</dbReference>
<dbReference type="EMBL" id="BAABGA010000082">
    <property type="protein sequence ID" value="GAA4467035.1"/>
    <property type="molecule type" value="Genomic_DNA"/>
</dbReference>
<feature type="domain" description="DUF1585" evidence="2">
    <location>
        <begin position="736"/>
        <end position="809"/>
    </location>
</feature>
<keyword evidence="1" id="KW-0732">Signal</keyword>
<reference evidence="9" key="1">
    <citation type="journal article" date="2019" name="Int. J. Syst. Evol. Microbiol.">
        <title>The Global Catalogue of Microorganisms (GCM) 10K type strain sequencing project: providing services to taxonomists for standard genome sequencing and annotation.</title>
        <authorList>
            <consortium name="The Broad Institute Genomics Platform"/>
            <consortium name="The Broad Institute Genome Sequencing Center for Infectious Disease"/>
            <person name="Wu L."/>
            <person name="Ma J."/>
        </authorList>
    </citation>
    <scope>NUCLEOTIDE SEQUENCE [LARGE SCALE GENOMIC DNA]</scope>
    <source>
        <strain evidence="9">JCM 17759</strain>
    </source>
</reference>
<dbReference type="InterPro" id="IPR013039">
    <property type="entry name" value="DUF1588"/>
</dbReference>
<evidence type="ECO:0000259" key="4">
    <source>
        <dbReference type="Pfam" id="PF07627"/>
    </source>
</evidence>
<dbReference type="RefSeq" id="WP_345327068.1">
    <property type="nucleotide sequence ID" value="NZ_BAABGA010000082.1"/>
</dbReference>
<dbReference type="InterPro" id="IPR013043">
    <property type="entry name" value="DUF1595"/>
</dbReference>
<dbReference type="InterPro" id="IPR013036">
    <property type="entry name" value="DUF1587"/>
</dbReference>
<evidence type="ECO:0000313" key="9">
    <source>
        <dbReference type="Proteomes" id="UP001500840"/>
    </source>
</evidence>
<dbReference type="Pfam" id="PF07627">
    <property type="entry name" value="PSCyt3"/>
    <property type="match status" value="1"/>
</dbReference>
<feature type="chain" id="PRO_5046024928" evidence="1">
    <location>
        <begin position="24"/>
        <end position="812"/>
    </location>
</feature>
<feature type="signal peptide" evidence="1">
    <location>
        <begin position="1"/>
        <end position="23"/>
    </location>
</feature>
<evidence type="ECO:0000256" key="1">
    <source>
        <dbReference type="SAM" id="SignalP"/>
    </source>
</evidence>
<keyword evidence="9" id="KW-1185">Reference proteome</keyword>
<dbReference type="InterPro" id="IPR011478">
    <property type="entry name" value="DUF1585"/>
</dbReference>
<name>A0ABP8NIP7_9BACT</name>
<evidence type="ECO:0000259" key="3">
    <source>
        <dbReference type="Pfam" id="PF07626"/>
    </source>
</evidence>